<dbReference type="Proteomes" id="UP001055093">
    <property type="component" value="Unassembled WGS sequence"/>
</dbReference>
<feature type="region of interest" description="Disordered" evidence="1">
    <location>
        <begin position="98"/>
        <end position="130"/>
    </location>
</feature>
<evidence type="ECO:0000313" key="3">
    <source>
        <dbReference type="EMBL" id="GJE74220.1"/>
    </source>
</evidence>
<accession>A0ABQ4UPV7</accession>
<organism evidence="3 4">
    <name type="scientific">Methylorubrum suomiense</name>
    <dbReference type="NCBI Taxonomy" id="144191"/>
    <lineage>
        <taxon>Bacteria</taxon>
        <taxon>Pseudomonadati</taxon>
        <taxon>Pseudomonadota</taxon>
        <taxon>Alphaproteobacteria</taxon>
        <taxon>Hyphomicrobiales</taxon>
        <taxon>Methylobacteriaceae</taxon>
        <taxon>Methylorubrum</taxon>
    </lineage>
</organism>
<dbReference type="EMBL" id="BPRE01000002">
    <property type="protein sequence ID" value="GJE74220.1"/>
    <property type="molecule type" value="Genomic_DNA"/>
</dbReference>
<reference evidence="3" key="1">
    <citation type="journal article" date="2021" name="Front. Microbiol.">
        <title>Comprehensive Comparative Genomics and Phenotyping of Methylobacterium Species.</title>
        <authorList>
            <person name="Alessa O."/>
            <person name="Ogura Y."/>
            <person name="Fujitani Y."/>
            <person name="Takami H."/>
            <person name="Hayashi T."/>
            <person name="Sahin N."/>
            <person name="Tani A."/>
        </authorList>
    </citation>
    <scope>NUCLEOTIDE SEQUENCE</scope>
    <source>
        <strain evidence="3">DSM 14458</strain>
    </source>
</reference>
<gene>
    <name evidence="3" type="ORF">BGCPKDLD_0789</name>
</gene>
<feature type="compositionally biased region" description="Polar residues" evidence="1">
    <location>
        <begin position="118"/>
        <end position="127"/>
    </location>
</feature>
<protein>
    <recommendedName>
        <fullName evidence="2">DUF6894 domain-containing protein</fullName>
    </recommendedName>
</protein>
<reference evidence="3" key="2">
    <citation type="submission" date="2021-08" db="EMBL/GenBank/DDBJ databases">
        <authorList>
            <person name="Tani A."/>
            <person name="Ola A."/>
            <person name="Ogura Y."/>
            <person name="Katsura K."/>
            <person name="Hayashi T."/>
        </authorList>
    </citation>
    <scope>NUCLEOTIDE SEQUENCE</scope>
    <source>
        <strain evidence="3">DSM 14458</strain>
    </source>
</reference>
<name>A0ABQ4UPV7_9HYPH</name>
<evidence type="ECO:0000256" key="1">
    <source>
        <dbReference type="SAM" id="MobiDB-lite"/>
    </source>
</evidence>
<dbReference type="RefSeq" id="WP_238307514.1">
    <property type="nucleotide sequence ID" value="NZ_BPRE01000002.1"/>
</dbReference>
<sequence>MPVFFFDVCARGRLEADEAGLELANAEAAYLEACAAIPGLTAELLRAGDEPRGCAFVVANEARRILFGVPFHESQGGPSPKVPPLPTAWSTLTPTCVPSRLETSTTTGAPQAAMRSRSMPTLSSASANDVKPAWRKTLPEASTAMTANRPSGMPTMRHSTGLAMTRGSSAQVVRRRVLAATNSR</sequence>
<feature type="compositionally biased region" description="Polar residues" evidence="1">
    <location>
        <begin position="98"/>
        <end position="109"/>
    </location>
</feature>
<evidence type="ECO:0000313" key="4">
    <source>
        <dbReference type="Proteomes" id="UP001055093"/>
    </source>
</evidence>
<comment type="caution">
    <text evidence="3">The sequence shown here is derived from an EMBL/GenBank/DDBJ whole genome shotgun (WGS) entry which is preliminary data.</text>
</comment>
<dbReference type="InterPro" id="IPR054189">
    <property type="entry name" value="DUF6894"/>
</dbReference>
<evidence type="ECO:0000259" key="2">
    <source>
        <dbReference type="Pfam" id="PF21834"/>
    </source>
</evidence>
<feature type="domain" description="DUF6894" evidence="2">
    <location>
        <begin position="4"/>
        <end position="71"/>
    </location>
</feature>
<keyword evidence="4" id="KW-1185">Reference proteome</keyword>
<proteinExistence type="predicted"/>
<dbReference type="Pfam" id="PF21834">
    <property type="entry name" value="DUF6894"/>
    <property type="match status" value="1"/>
</dbReference>